<reference evidence="6 7" key="1">
    <citation type="submission" date="2018-05" db="EMBL/GenBank/DDBJ databases">
        <title>Coraliomargarita sinensis sp. nov., isolated from a marine solar saltern.</title>
        <authorList>
            <person name="Zhou L.Y."/>
        </authorList>
    </citation>
    <scope>NUCLEOTIDE SEQUENCE [LARGE SCALE GENOMIC DNA]</scope>
    <source>
        <strain evidence="6 7">WN38</strain>
    </source>
</reference>
<feature type="domain" description="PLD phosphodiesterase" evidence="5">
    <location>
        <begin position="130"/>
        <end position="157"/>
    </location>
</feature>
<evidence type="ECO:0000256" key="2">
    <source>
        <dbReference type="ARBA" id="ARBA00022801"/>
    </source>
</evidence>
<keyword evidence="2" id="KW-0378">Hydrolase</keyword>
<feature type="domain" description="PLD phosphodiesterase" evidence="5">
    <location>
        <begin position="347"/>
        <end position="374"/>
    </location>
</feature>
<dbReference type="CDD" id="cd09140">
    <property type="entry name" value="PLDc_vPLD1_2_like_bac_1"/>
    <property type="match status" value="1"/>
</dbReference>
<dbReference type="PROSITE" id="PS50035">
    <property type="entry name" value="PLD"/>
    <property type="match status" value="2"/>
</dbReference>
<dbReference type="RefSeq" id="WP_110130053.1">
    <property type="nucleotide sequence ID" value="NZ_QHJQ01000002.1"/>
</dbReference>
<sequence length="705" mass="78868">MPSTPTLVPDKNCWKQCTVADGGFLPSGRDYFRAFREAVLSAKHEVILLAWDLCETVEMIRDEKDDDGYPSKLVDFLIQVLEEKPELKIKILLWDYSVIYMAERDWLPFTKLGQLKHPRFELVTDNSVPAGASHHQKLVIFDGTLAMCGGLDLAAWRWDSSEHLADDPRRVSPKKKPYQPYHDIQTAVAGEAASVLRELASARWKRATGQALPELKASVSPAIWPDSVPIAFKDTDIAIAFTYPKYKSYPSIRQIEQLYLDCIHSAKRSIYIENQYLTSKILVDALCRRLTEEDGPEIVILLTHDAGWAEDMTMGRMRNRLLEKLREADEHGRFRCFYPCIKNGKEQQVYVHAKLMIVDQRILITGSANLSNRSMRVDTELNLAFIENEPKPYIQRLQAQLLAMHLHKQEAELQHSLKSTKSLIRTIEELNPESGNQLKPLNASCESDIERRLADTQLLDPDEPISPIHNVWGALKAQSDLYWHDQHSSPYLKGFKILSWLVTFLVAGLAIALFWKSGFSQEQATNLLASFEKKPGTVPLVILIFVVGGIIAVPLNLLVIATALTLGSWVAIACGLSGSLLAAGASFGIGHYFGKPVVRKVIGERIDTIIQSLRGRGIGSMIVLRLLPIAPFGLINLVAGVSGLRFKVYMVGTAIGMLPGLLAVVLTTNHFQKALVNPTPYTWLVFLLLAGLILGTAFWAQKKFK</sequence>
<dbReference type="EMBL" id="QHJQ01000002">
    <property type="protein sequence ID" value="PXA05052.1"/>
    <property type="molecule type" value="Genomic_DNA"/>
</dbReference>
<feature type="transmembrane region" description="Helical" evidence="4">
    <location>
        <begin position="622"/>
        <end position="642"/>
    </location>
</feature>
<dbReference type="SUPFAM" id="SSF56024">
    <property type="entry name" value="Phospholipase D/nuclease"/>
    <property type="match status" value="2"/>
</dbReference>
<feature type="transmembrane region" description="Helical" evidence="4">
    <location>
        <begin position="648"/>
        <end position="669"/>
    </location>
</feature>
<evidence type="ECO:0000313" key="6">
    <source>
        <dbReference type="EMBL" id="PXA05052.1"/>
    </source>
</evidence>
<feature type="transmembrane region" description="Helical" evidence="4">
    <location>
        <begin position="681"/>
        <end position="700"/>
    </location>
</feature>
<dbReference type="Proteomes" id="UP000247099">
    <property type="component" value="Unassembled WGS sequence"/>
</dbReference>
<keyword evidence="4" id="KW-0812">Transmembrane</keyword>
<dbReference type="PANTHER" id="PTHR18896">
    <property type="entry name" value="PHOSPHOLIPASE D"/>
    <property type="match status" value="1"/>
</dbReference>
<dbReference type="GO" id="GO:0005886">
    <property type="term" value="C:plasma membrane"/>
    <property type="evidence" value="ECO:0007669"/>
    <property type="project" value="TreeGrafter"/>
</dbReference>
<dbReference type="OrthoDB" id="190204at2"/>
<keyword evidence="4" id="KW-1133">Transmembrane helix</keyword>
<dbReference type="CDD" id="cd09143">
    <property type="entry name" value="PLDc_vPLD1_2_like_bac_2"/>
    <property type="match status" value="1"/>
</dbReference>
<dbReference type="GO" id="GO:0004630">
    <property type="term" value="F:phospholipase D activity"/>
    <property type="evidence" value="ECO:0007669"/>
    <property type="project" value="TreeGrafter"/>
</dbReference>
<feature type="transmembrane region" description="Helical" evidence="4">
    <location>
        <begin position="569"/>
        <end position="593"/>
    </location>
</feature>
<evidence type="ECO:0000313" key="7">
    <source>
        <dbReference type="Proteomes" id="UP000247099"/>
    </source>
</evidence>
<organism evidence="6 7">
    <name type="scientific">Coraliomargarita sinensis</name>
    <dbReference type="NCBI Taxonomy" id="2174842"/>
    <lineage>
        <taxon>Bacteria</taxon>
        <taxon>Pseudomonadati</taxon>
        <taxon>Verrucomicrobiota</taxon>
        <taxon>Opitutia</taxon>
        <taxon>Puniceicoccales</taxon>
        <taxon>Coraliomargaritaceae</taxon>
        <taxon>Coraliomargarita</taxon>
    </lineage>
</organism>
<dbReference type="InterPro" id="IPR015679">
    <property type="entry name" value="PLipase_D_fam"/>
</dbReference>
<protein>
    <recommendedName>
        <fullName evidence="5">PLD phosphodiesterase domain-containing protein</fullName>
    </recommendedName>
</protein>
<evidence type="ECO:0000259" key="5">
    <source>
        <dbReference type="PROSITE" id="PS50035"/>
    </source>
</evidence>
<dbReference type="SMART" id="SM00155">
    <property type="entry name" value="PLDc"/>
    <property type="match status" value="2"/>
</dbReference>
<evidence type="ECO:0000256" key="3">
    <source>
        <dbReference type="ARBA" id="ARBA00023098"/>
    </source>
</evidence>
<dbReference type="AlphaFoldDB" id="A0A317ZJ87"/>
<keyword evidence="1" id="KW-0677">Repeat</keyword>
<gene>
    <name evidence="6" type="ORF">DDZ13_03550</name>
</gene>
<dbReference type="InterPro" id="IPR025202">
    <property type="entry name" value="PLD-like_dom"/>
</dbReference>
<dbReference type="InterPro" id="IPR001736">
    <property type="entry name" value="PLipase_D/transphosphatidylase"/>
</dbReference>
<dbReference type="Pfam" id="PF13091">
    <property type="entry name" value="PLDc_2"/>
    <property type="match status" value="1"/>
</dbReference>
<accession>A0A317ZJ87</accession>
<feature type="transmembrane region" description="Helical" evidence="4">
    <location>
        <begin position="497"/>
        <end position="515"/>
    </location>
</feature>
<comment type="caution">
    <text evidence="6">The sequence shown here is derived from an EMBL/GenBank/DDBJ whole genome shotgun (WGS) entry which is preliminary data.</text>
</comment>
<keyword evidence="7" id="KW-1185">Reference proteome</keyword>
<dbReference type="PANTHER" id="PTHR18896:SF60">
    <property type="entry name" value="PHOSPHOLIPASE D"/>
    <property type="match status" value="1"/>
</dbReference>
<name>A0A317ZJ87_9BACT</name>
<dbReference type="InterPro" id="IPR032816">
    <property type="entry name" value="VTT_dom"/>
</dbReference>
<keyword evidence="3" id="KW-0443">Lipid metabolism</keyword>
<dbReference type="Gene3D" id="3.30.870.10">
    <property type="entry name" value="Endonuclease Chain A"/>
    <property type="match status" value="2"/>
</dbReference>
<keyword evidence="4" id="KW-0472">Membrane</keyword>
<feature type="transmembrane region" description="Helical" evidence="4">
    <location>
        <begin position="536"/>
        <end position="563"/>
    </location>
</feature>
<dbReference type="GO" id="GO:0009395">
    <property type="term" value="P:phospholipid catabolic process"/>
    <property type="evidence" value="ECO:0007669"/>
    <property type="project" value="TreeGrafter"/>
</dbReference>
<dbReference type="Pfam" id="PF09335">
    <property type="entry name" value="VTT_dom"/>
    <property type="match status" value="1"/>
</dbReference>
<evidence type="ECO:0000256" key="4">
    <source>
        <dbReference type="SAM" id="Phobius"/>
    </source>
</evidence>
<proteinExistence type="predicted"/>
<evidence type="ECO:0000256" key="1">
    <source>
        <dbReference type="ARBA" id="ARBA00022737"/>
    </source>
</evidence>
<dbReference type="InParanoid" id="A0A317ZJ87"/>